<comment type="catalytic activity">
    <reaction evidence="10">
        <text>(3E,5Z,8Z,11Z,14Z)-eicosapentaenoyl-CoA = (2E,4E,8Z,11Z,14Z)-eicosapentaenoyl-CoA</text>
        <dbReference type="Rhea" id="RHEA:45224"/>
        <dbReference type="ChEBI" id="CHEBI:85090"/>
        <dbReference type="ChEBI" id="CHEBI:85091"/>
    </reaction>
</comment>
<dbReference type="Gene3D" id="1.10.12.10">
    <property type="entry name" value="Lyase 2-enoyl-coa Hydratase, Chain A, domain 2"/>
    <property type="match status" value="1"/>
</dbReference>
<evidence type="ECO:0000256" key="11">
    <source>
        <dbReference type="ARBA" id="ARBA00055786"/>
    </source>
</evidence>
<evidence type="ECO:0000256" key="10">
    <source>
        <dbReference type="ARBA" id="ARBA00052809"/>
    </source>
</evidence>
<evidence type="ECO:0000256" key="8">
    <source>
        <dbReference type="ARBA" id="ARBA00023235"/>
    </source>
</evidence>
<evidence type="ECO:0000256" key="1">
    <source>
        <dbReference type="ARBA" id="ARBA00004275"/>
    </source>
</evidence>
<dbReference type="FunFam" id="3.90.226.10:FF:000024">
    <property type="entry name" value="Delta3,5-delta2,4-dienoyl-CoA isomerase"/>
    <property type="match status" value="1"/>
</dbReference>
<dbReference type="GO" id="GO:0005739">
    <property type="term" value="C:mitochondrion"/>
    <property type="evidence" value="ECO:0007669"/>
    <property type="project" value="TreeGrafter"/>
</dbReference>
<keyword evidence="4" id="KW-0276">Fatty acid metabolism</keyword>
<comment type="subcellular location">
    <subcellularLocation>
        <location evidence="1">Peroxisome</location>
    </subcellularLocation>
</comment>
<evidence type="ECO:0000313" key="13">
    <source>
        <dbReference type="EnsemblMetazoa" id="CJA04025.1"/>
    </source>
</evidence>
<dbReference type="GO" id="GO:0006631">
    <property type="term" value="P:fatty acid metabolic process"/>
    <property type="evidence" value="ECO:0007669"/>
    <property type="project" value="UniProtKB-KW"/>
</dbReference>
<evidence type="ECO:0000256" key="3">
    <source>
        <dbReference type="ARBA" id="ARBA00005254"/>
    </source>
</evidence>
<keyword evidence="6" id="KW-0443">Lipid metabolism</keyword>
<keyword evidence="7" id="KW-0576">Peroxisome</keyword>
<dbReference type="InterPro" id="IPR001753">
    <property type="entry name" value="Enoyl-CoA_hydra/iso"/>
</dbReference>
<dbReference type="SUPFAM" id="SSF52096">
    <property type="entry name" value="ClpP/crotonase"/>
    <property type="match status" value="1"/>
</dbReference>
<dbReference type="InterPro" id="IPR014748">
    <property type="entry name" value="Enoyl-CoA_hydra_C"/>
</dbReference>
<protein>
    <recommendedName>
        <fullName evidence="12">Delta(3,5)-Delta(2,4)-dienoyl-CoA isomerase, mitochondrial</fullName>
    </recommendedName>
</protein>
<reference evidence="13" key="2">
    <citation type="submission" date="2022-06" db="UniProtKB">
        <authorList>
            <consortium name="EnsemblMetazoa"/>
        </authorList>
    </citation>
    <scope>IDENTIFICATION</scope>
    <source>
        <strain evidence="13">DF5081</strain>
    </source>
</reference>
<evidence type="ECO:0000256" key="9">
    <source>
        <dbReference type="ARBA" id="ARBA00051408"/>
    </source>
</evidence>
<reference evidence="14" key="1">
    <citation type="submission" date="2010-08" db="EMBL/GenBank/DDBJ databases">
        <authorList>
            <consortium name="Caenorhabditis japonica Sequencing Consortium"/>
            <person name="Wilson R.K."/>
        </authorList>
    </citation>
    <scope>NUCLEOTIDE SEQUENCE [LARGE SCALE GENOMIC DNA]</scope>
    <source>
        <strain evidence="14">DF5081</strain>
    </source>
</reference>
<evidence type="ECO:0000256" key="7">
    <source>
        <dbReference type="ARBA" id="ARBA00023140"/>
    </source>
</evidence>
<keyword evidence="8" id="KW-0413">Isomerase</keyword>
<name>A0A8R1HJX4_CAEJA</name>
<evidence type="ECO:0000256" key="12">
    <source>
        <dbReference type="ARBA" id="ARBA00071021"/>
    </source>
</evidence>
<keyword evidence="5" id="KW-0007">Acetylation</keyword>
<accession>A0A8R1HJX4</accession>
<dbReference type="PANTHER" id="PTHR43149:SF1">
    <property type="entry name" value="DELTA(3,5)-DELTA(2,4)-DIENOYL-COA ISOMERASE, MITOCHONDRIAL"/>
    <property type="match status" value="1"/>
</dbReference>
<dbReference type="GO" id="GO:0051750">
    <property type="term" value="F:delta(3,5)-delta(2,4)-dienoyl-CoA isomerase activity"/>
    <property type="evidence" value="ECO:0007669"/>
    <property type="project" value="TreeGrafter"/>
</dbReference>
<dbReference type="EnsemblMetazoa" id="CJA04025.1">
    <property type="protein sequence ID" value="CJA04025.1"/>
    <property type="gene ID" value="WBGene00123229"/>
</dbReference>
<comment type="catalytic activity">
    <reaction evidence="9">
        <text>(3E,5Z)-octadienoyl-CoA = (2E,4E)-octadienoyl-CoA</text>
        <dbReference type="Rhea" id="RHEA:45244"/>
        <dbReference type="ChEBI" id="CHEBI:62243"/>
        <dbReference type="ChEBI" id="CHEBI:85108"/>
    </reaction>
</comment>
<comment type="pathway">
    <text evidence="2">Lipid metabolism; fatty acid beta-oxidation.</text>
</comment>
<dbReference type="Pfam" id="PF00378">
    <property type="entry name" value="ECH_1"/>
    <property type="match status" value="1"/>
</dbReference>
<dbReference type="Proteomes" id="UP000005237">
    <property type="component" value="Unassembled WGS sequence"/>
</dbReference>
<keyword evidence="14" id="KW-1185">Reference proteome</keyword>
<dbReference type="GO" id="GO:0005777">
    <property type="term" value="C:peroxisome"/>
    <property type="evidence" value="ECO:0007669"/>
    <property type="project" value="UniProtKB-SubCell"/>
</dbReference>
<sequence>MTSYKSLKFLKVENVGDFVYKVTLNRPEKYNALNLEIWGEIGDCFKLIHDDPDCRVVILQGEGKHFCTGLDMSSGSVLGMGSSDEQDQARKSRATRRNVEWMQRQFTYVDDCSKPVLLAIHGYCMGAGVDLATACDIRYASKDAVFSVKEVDVGMAADIGTLNRLPKIVGNQSWVKDISLSARNFPAGEAFQFGFLSRVFENREEMLTEVSKFAKLLALKSPIAVQGTKHILNYSRDHNVHDSLTYVATWNMSQLLTEDVFKAGLASMSKKPPPPFSKL</sequence>
<comment type="similarity">
    <text evidence="3">Belongs to the enoyl-CoA hydratase/isomerase family.</text>
</comment>
<evidence type="ECO:0000256" key="5">
    <source>
        <dbReference type="ARBA" id="ARBA00022990"/>
    </source>
</evidence>
<dbReference type="CDD" id="cd06558">
    <property type="entry name" value="crotonase-like"/>
    <property type="match status" value="1"/>
</dbReference>
<proteinExistence type="inferred from homology"/>
<evidence type="ECO:0000256" key="4">
    <source>
        <dbReference type="ARBA" id="ARBA00022832"/>
    </source>
</evidence>
<dbReference type="Gene3D" id="3.90.226.10">
    <property type="entry name" value="2-enoyl-CoA Hydratase, Chain A, domain 1"/>
    <property type="match status" value="1"/>
</dbReference>
<evidence type="ECO:0000256" key="2">
    <source>
        <dbReference type="ARBA" id="ARBA00005005"/>
    </source>
</evidence>
<evidence type="ECO:0000313" key="14">
    <source>
        <dbReference type="Proteomes" id="UP000005237"/>
    </source>
</evidence>
<organism evidence="13 14">
    <name type="scientific">Caenorhabditis japonica</name>
    <dbReference type="NCBI Taxonomy" id="281687"/>
    <lineage>
        <taxon>Eukaryota</taxon>
        <taxon>Metazoa</taxon>
        <taxon>Ecdysozoa</taxon>
        <taxon>Nematoda</taxon>
        <taxon>Chromadorea</taxon>
        <taxon>Rhabditida</taxon>
        <taxon>Rhabditina</taxon>
        <taxon>Rhabditomorpha</taxon>
        <taxon>Rhabditoidea</taxon>
        <taxon>Rhabditidae</taxon>
        <taxon>Peloderinae</taxon>
        <taxon>Caenorhabditis</taxon>
    </lineage>
</organism>
<dbReference type="FunFam" id="1.10.12.10:FF:000004">
    <property type="entry name" value="Delta3,5-delta2,4-dienoyl-CoA isomerase"/>
    <property type="match status" value="1"/>
</dbReference>
<dbReference type="InterPro" id="IPR029045">
    <property type="entry name" value="ClpP/crotonase-like_dom_sf"/>
</dbReference>
<dbReference type="PANTHER" id="PTHR43149">
    <property type="entry name" value="ENOYL-COA HYDRATASE"/>
    <property type="match status" value="1"/>
</dbReference>
<dbReference type="InterPro" id="IPR045002">
    <property type="entry name" value="Ech1-like"/>
</dbReference>
<dbReference type="AlphaFoldDB" id="A0A8R1HJX4"/>
<evidence type="ECO:0000256" key="6">
    <source>
        <dbReference type="ARBA" id="ARBA00023098"/>
    </source>
</evidence>
<comment type="function">
    <text evidence="11">Isomerization of 3-trans,5-cis-dienoyl-CoA to 2-trans,4-trans-dienoyl-CoA.</text>
</comment>